<keyword evidence="6" id="KW-1133">Transmembrane helix</keyword>
<keyword evidence="6" id="KW-0812">Transmembrane</keyword>
<keyword evidence="2 7" id="KW-0732">Signal</keyword>
<dbReference type="InterPro" id="IPR036249">
    <property type="entry name" value="Thioredoxin-like_sf"/>
</dbReference>
<protein>
    <recommendedName>
        <fullName evidence="8">Thioredoxin domain-containing protein</fullName>
    </recommendedName>
</protein>
<feature type="domain" description="Thioredoxin" evidence="8">
    <location>
        <begin position="167"/>
        <end position="290"/>
    </location>
</feature>
<dbReference type="AlphaFoldDB" id="A0A024GHH6"/>
<name>A0A024GHH6_9STRA</name>
<proteinExistence type="inferred from homology"/>
<dbReference type="PROSITE" id="PS00194">
    <property type="entry name" value="THIOREDOXIN_1"/>
    <property type="match status" value="2"/>
</dbReference>
<dbReference type="Proteomes" id="UP000053237">
    <property type="component" value="Unassembled WGS sequence"/>
</dbReference>
<feature type="region of interest" description="Disordered" evidence="5">
    <location>
        <begin position="353"/>
        <end position="376"/>
    </location>
</feature>
<dbReference type="GO" id="GO:0005783">
    <property type="term" value="C:endoplasmic reticulum"/>
    <property type="evidence" value="ECO:0007669"/>
    <property type="project" value="TreeGrafter"/>
</dbReference>
<dbReference type="PRINTS" id="PR00421">
    <property type="entry name" value="THIOREDOXIN"/>
</dbReference>
<organism evidence="9 10">
    <name type="scientific">Albugo candida</name>
    <dbReference type="NCBI Taxonomy" id="65357"/>
    <lineage>
        <taxon>Eukaryota</taxon>
        <taxon>Sar</taxon>
        <taxon>Stramenopiles</taxon>
        <taxon>Oomycota</taxon>
        <taxon>Peronosporomycetes</taxon>
        <taxon>Albuginales</taxon>
        <taxon>Albuginaceae</taxon>
        <taxon>Albugo</taxon>
    </lineage>
</organism>
<dbReference type="InterPro" id="IPR005788">
    <property type="entry name" value="PDI_thioredoxin-like_dom"/>
</dbReference>
<sequence length="376" mass="42143">MERRLLLLLAALCSLTSLQTNAETSVVQLTSEIFDNEIQAGVWLVKFHAPWCGHCKKLEPTINSLSVDPRLADSAVRVGKVDCTAEPQICERFGVQSYPTLKVIDQSQFYDYSGNREVNSLLEFVKTGYKRAEAEKVLSHSEFGTSKSICSNAKRLIHRFGPLSVERRQKLAAEQEEAERSSSVVSISSSNFESLIRKSKESWIIKFYAPWCGHCRRLAPTWNQLSLVLRERNENARVGKVDCTVHRRVCSRFGVNGYPTLFFVSDGQIYKYQGPRNVNALVEFISTGHKAATPVGPIPDETFFSSVVDTMIEWATEHTVMAIFFGILMIALFVAILVALLDYCLSDDEYSKHKKQHGSDATHPPAGDSVNKPKAE</sequence>
<gene>
    <name evidence="9" type="ORF">BN9_072720</name>
</gene>
<dbReference type="InterPro" id="IPR017937">
    <property type="entry name" value="Thioredoxin_CS"/>
</dbReference>
<dbReference type="GO" id="GO:0003756">
    <property type="term" value="F:protein disulfide isomerase activity"/>
    <property type="evidence" value="ECO:0007669"/>
    <property type="project" value="InterPro"/>
</dbReference>
<dbReference type="SUPFAM" id="SSF52833">
    <property type="entry name" value="Thioredoxin-like"/>
    <property type="match status" value="2"/>
</dbReference>
<evidence type="ECO:0000259" key="8">
    <source>
        <dbReference type="PROSITE" id="PS51352"/>
    </source>
</evidence>
<feature type="domain" description="Thioredoxin" evidence="8">
    <location>
        <begin position="6"/>
        <end position="130"/>
    </location>
</feature>
<dbReference type="Pfam" id="PF00085">
    <property type="entry name" value="Thioredoxin"/>
    <property type="match status" value="2"/>
</dbReference>
<dbReference type="STRING" id="65357.A0A024GHH6"/>
<dbReference type="InterPro" id="IPR051063">
    <property type="entry name" value="PDI"/>
</dbReference>
<dbReference type="Gene3D" id="3.40.30.10">
    <property type="entry name" value="Glutaredoxin"/>
    <property type="match status" value="2"/>
</dbReference>
<evidence type="ECO:0000256" key="6">
    <source>
        <dbReference type="SAM" id="Phobius"/>
    </source>
</evidence>
<evidence type="ECO:0000256" key="3">
    <source>
        <dbReference type="ARBA" id="ARBA00022737"/>
    </source>
</evidence>
<keyword evidence="3" id="KW-0677">Repeat</keyword>
<comment type="caution">
    <text evidence="9">The sequence shown here is derived from an EMBL/GenBank/DDBJ whole genome shotgun (WGS) entry which is preliminary data.</text>
</comment>
<feature type="signal peptide" evidence="7">
    <location>
        <begin position="1"/>
        <end position="22"/>
    </location>
</feature>
<reference evidence="9 10" key="1">
    <citation type="submission" date="2012-05" db="EMBL/GenBank/DDBJ databases">
        <title>Recombination and specialization in a pathogen metapopulation.</title>
        <authorList>
            <person name="Gardiner A."/>
            <person name="Kemen E."/>
            <person name="Schultz-Larsen T."/>
            <person name="MacLean D."/>
            <person name="Van Oosterhout C."/>
            <person name="Jones J.D.G."/>
        </authorList>
    </citation>
    <scope>NUCLEOTIDE SEQUENCE [LARGE SCALE GENOMIC DNA]</scope>
    <source>
        <strain evidence="9 10">Ac Nc2</strain>
    </source>
</reference>
<accession>A0A024GHH6</accession>
<evidence type="ECO:0000256" key="1">
    <source>
        <dbReference type="ARBA" id="ARBA00006347"/>
    </source>
</evidence>
<feature type="transmembrane region" description="Helical" evidence="6">
    <location>
        <begin position="320"/>
        <end position="345"/>
    </location>
</feature>
<evidence type="ECO:0000256" key="7">
    <source>
        <dbReference type="SAM" id="SignalP"/>
    </source>
</evidence>
<evidence type="ECO:0000256" key="4">
    <source>
        <dbReference type="RuleBase" id="RU004208"/>
    </source>
</evidence>
<feature type="chain" id="PRO_5001532480" description="Thioredoxin domain-containing protein" evidence="7">
    <location>
        <begin position="23"/>
        <end position="376"/>
    </location>
</feature>
<dbReference type="PANTHER" id="PTHR45672">
    <property type="entry name" value="PROTEIN DISULFIDE-ISOMERASE C17H9.14C-RELATED"/>
    <property type="match status" value="1"/>
</dbReference>
<dbReference type="PROSITE" id="PS51352">
    <property type="entry name" value="THIOREDOXIN_2"/>
    <property type="match status" value="2"/>
</dbReference>
<comment type="similarity">
    <text evidence="1 4">Belongs to the protein disulfide isomerase family.</text>
</comment>
<evidence type="ECO:0000313" key="9">
    <source>
        <dbReference type="EMBL" id="CCI46343.1"/>
    </source>
</evidence>
<dbReference type="InParanoid" id="A0A024GHH6"/>
<evidence type="ECO:0000256" key="2">
    <source>
        <dbReference type="ARBA" id="ARBA00022729"/>
    </source>
</evidence>
<dbReference type="OrthoDB" id="10264505at2759"/>
<dbReference type="GO" id="GO:0006457">
    <property type="term" value="P:protein folding"/>
    <property type="evidence" value="ECO:0007669"/>
    <property type="project" value="TreeGrafter"/>
</dbReference>
<evidence type="ECO:0000313" key="10">
    <source>
        <dbReference type="Proteomes" id="UP000053237"/>
    </source>
</evidence>
<keyword evidence="10" id="KW-1185">Reference proteome</keyword>
<keyword evidence="6" id="KW-0472">Membrane</keyword>
<dbReference type="PANTHER" id="PTHR45672:SF11">
    <property type="entry name" value="PROTEIN DISULFIDE-ISOMERASE C17H9.14C"/>
    <property type="match status" value="1"/>
</dbReference>
<evidence type="ECO:0000256" key="5">
    <source>
        <dbReference type="SAM" id="MobiDB-lite"/>
    </source>
</evidence>
<dbReference type="NCBIfam" id="TIGR01126">
    <property type="entry name" value="pdi_dom"/>
    <property type="match status" value="1"/>
</dbReference>
<dbReference type="EMBL" id="CAIX01000124">
    <property type="protein sequence ID" value="CCI46343.1"/>
    <property type="molecule type" value="Genomic_DNA"/>
</dbReference>
<dbReference type="CDD" id="cd02961">
    <property type="entry name" value="PDI_a_family"/>
    <property type="match status" value="1"/>
</dbReference>
<dbReference type="InterPro" id="IPR013766">
    <property type="entry name" value="Thioredoxin_domain"/>
</dbReference>